<dbReference type="GeneID" id="63743983"/>
<proteinExistence type="predicted"/>
<dbReference type="STRING" id="1073089.A0A1L9RKW7"/>
<dbReference type="Pfam" id="PF09351">
    <property type="entry name" value="DUF1993"/>
    <property type="match status" value="1"/>
</dbReference>
<evidence type="ECO:0000313" key="2">
    <source>
        <dbReference type="Proteomes" id="UP000184383"/>
    </source>
</evidence>
<name>A0A1L9RKW7_ASPWE</name>
<organism evidence="1 2">
    <name type="scientific">Aspergillus wentii DTO 134E9</name>
    <dbReference type="NCBI Taxonomy" id="1073089"/>
    <lineage>
        <taxon>Eukaryota</taxon>
        <taxon>Fungi</taxon>
        <taxon>Dikarya</taxon>
        <taxon>Ascomycota</taxon>
        <taxon>Pezizomycotina</taxon>
        <taxon>Eurotiomycetes</taxon>
        <taxon>Eurotiomycetidae</taxon>
        <taxon>Eurotiales</taxon>
        <taxon>Aspergillaceae</taxon>
        <taxon>Aspergillus</taxon>
        <taxon>Aspergillus subgen. Cremei</taxon>
    </lineage>
</organism>
<dbReference type="SUPFAM" id="SSF109854">
    <property type="entry name" value="DinB/YfiT-like putative metalloenzymes"/>
    <property type="match status" value="1"/>
</dbReference>
<dbReference type="VEuPathDB" id="FungiDB:ASPWEDRAFT_109966"/>
<dbReference type="PANTHER" id="PTHR36922">
    <property type="entry name" value="BLL2446 PROTEIN"/>
    <property type="match status" value="1"/>
</dbReference>
<dbReference type="Gene3D" id="1.20.120.450">
    <property type="entry name" value="dinb family like domain"/>
    <property type="match status" value="1"/>
</dbReference>
<gene>
    <name evidence="1" type="ORF">ASPWEDRAFT_109966</name>
</gene>
<dbReference type="InterPro" id="IPR034660">
    <property type="entry name" value="DinB/YfiT-like"/>
</dbReference>
<dbReference type="EMBL" id="KV878212">
    <property type="protein sequence ID" value="OJJ35570.1"/>
    <property type="molecule type" value="Genomic_DNA"/>
</dbReference>
<evidence type="ECO:0008006" key="3">
    <source>
        <dbReference type="Google" id="ProtNLM"/>
    </source>
</evidence>
<accession>A0A1L9RKW7</accession>
<protein>
    <recommendedName>
        <fullName evidence="3">DUF1993 domain-containing protein</fullName>
    </recommendedName>
</protein>
<dbReference type="InterPro" id="IPR018531">
    <property type="entry name" value="DUF1993"/>
</dbReference>
<keyword evidence="2" id="KW-1185">Reference proteome</keyword>
<dbReference type="RefSeq" id="XP_040689246.1">
    <property type="nucleotide sequence ID" value="XM_040828135.1"/>
</dbReference>
<dbReference type="Proteomes" id="UP000184383">
    <property type="component" value="Unassembled WGS sequence"/>
</dbReference>
<dbReference type="PANTHER" id="PTHR36922:SF1">
    <property type="entry name" value="DUF1993 DOMAIN-CONTAINING PROTEIN"/>
    <property type="match status" value="1"/>
</dbReference>
<sequence length="173" mass="19340">MAGTTLYEASIPTFQNGLTSLKAILTKAVEHYGEDVSSLPSATLIDNLLPLDKHVQVASNVAKKFLERVADIPTEVWPDTEDTAEKLIQRCQRTLDLLATVTPAQIDGLEEKRIEFSLGQHHHLVMSAKEYVLRYAVPFFFFHTQLAYSILRAKGVPIGYADFLMPHIGPFTQ</sequence>
<dbReference type="OrthoDB" id="3724345at2759"/>
<evidence type="ECO:0000313" key="1">
    <source>
        <dbReference type="EMBL" id="OJJ35570.1"/>
    </source>
</evidence>
<reference evidence="2" key="1">
    <citation type="journal article" date="2017" name="Genome Biol.">
        <title>Comparative genomics reveals high biological diversity and specific adaptations in the industrially and medically important fungal genus Aspergillus.</title>
        <authorList>
            <person name="de Vries R.P."/>
            <person name="Riley R."/>
            <person name="Wiebenga A."/>
            <person name="Aguilar-Osorio G."/>
            <person name="Amillis S."/>
            <person name="Uchima C.A."/>
            <person name="Anderluh G."/>
            <person name="Asadollahi M."/>
            <person name="Askin M."/>
            <person name="Barry K."/>
            <person name="Battaglia E."/>
            <person name="Bayram O."/>
            <person name="Benocci T."/>
            <person name="Braus-Stromeyer S.A."/>
            <person name="Caldana C."/>
            <person name="Canovas D."/>
            <person name="Cerqueira G.C."/>
            <person name="Chen F."/>
            <person name="Chen W."/>
            <person name="Choi C."/>
            <person name="Clum A."/>
            <person name="Dos Santos R.A."/>
            <person name="Damasio A.R."/>
            <person name="Diallinas G."/>
            <person name="Emri T."/>
            <person name="Fekete E."/>
            <person name="Flipphi M."/>
            <person name="Freyberg S."/>
            <person name="Gallo A."/>
            <person name="Gournas C."/>
            <person name="Habgood R."/>
            <person name="Hainaut M."/>
            <person name="Harispe M.L."/>
            <person name="Henrissat B."/>
            <person name="Hilden K.S."/>
            <person name="Hope R."/>
            <person name="Hossain A."/>
            <person name="Karabika E."/>
            <person name="Karaffa L."/>
            <person name="Karanyi Z."/>
            <person name="Krasevec N."/>
            <person name="Kuo A."/>
            <person name="Kusch H."/>
            <person name="LaButti K."/>
            <person name="Lagendijk E.L."/>
            <person name="Lapidus A."/>
            <person name="Levasseur A."/>
            <person name="Lindquist E."/>
            <person name="Lipzen A."/>
            <person name="Logrieco A.F."/>
            <person name="MacCabe A."/>
            <person name="Maekelae M.R."/>
            <person name="Malavazi I."/>
            <person name="Melin P."/>
            <person name="Meyer V."/>
            <person name="Mielnichuk N."/>
            <person name="Miskei M."/>
            <person name="Molnar A.P."/>
            <person name="Mule G."/>
            <person name="Ngan C.Y."/>
            <person name="Orejas M."/>
            <person name="Orosz E."/>
            <person name="Ouedraogo J.P."/>
            <person name="Overkamp K.M."/>
            <person name="Park H.-S."/>
            <person name="Perrone G."/>
            <person name="Piumi F."/>
            <person name="Punt P.J."/>
            <person name="Ram A.F."/>
            <person name="Ramon A."/>
            <person name="Rauscher S."/>
            <person name="Record E."/>
            <person name="Riano-Pachon D.M."/>
            <person name="Robert V."/>
            <person name="Roehrig J."/>
            <person name="Ruller R."/>
            <person name="Salamov A."/>
            <person name="Salih N.S."/>
            <person name="Samson R.A."/>
            <person name="Sandor E."/>
            <person name="Sanguinetti M."/>
            <person name="Schuetze T."/>
            <person name="Sepcic K."/>
            <person name="Shelest E."/>
            <person name="Sherlock G."/>
            <person name="Sophianopoulou V."/>
            <person name="Squina F.M."/>
            <person name="Sun H."/>
            <person name="Susca A."/>
            <person name="Todd R.B."/>
            <person name="Tsang A."/>
            <person name="Unkles S.E."/>
            <person name="van de Wiele N."/>
            <person name="van Rossen-Uffink D."/>
            <person name="Oliveira J.V."/>
            <person name="Vesth T.C."/>
            <person name="Visser J."/>
            <person name="Yu J.-H."/>
            <person name="Zhou M."/>
            <person name="Andersen M.R."/>
            <person name="Archer D.B."/>
            <person name="Baker S.E."/>
            <person name="Benoit I."/>
            <person name="Brakhage A.A."/>
            <person name="Braus G.H."/>
            <person name="Fischer R."/>
            <person name="Frisvad J.C."/>
            <person name="Goldman G.H."/>
            <person name="Houbraken J."/>
            <person name="Oakley B."/>
            <person name="Pocsi I."/>
            <person name="Scazzocchio C."/>
            <person name="Seiboth B."/>
            <person name="vanKuyk P.A."/>
            <person name="Wortman J."/>
            <person name="Dyer P.S."/>
            <person name="Grigoriev I.V."/>
        </authorList>
    </citation>
    <scope>NUCLEOTIDE SEQUENCE [LARGE SCALE GENOMIC DNA]</scope>
    <source>
        <strain evidence="2">DTO 134E9</strain>
    </source>
</reference>
<dbReference type="AlphaFoldDB" id="A0A1L9RKW7"/>